<feature type="transmembrane region" description="Helical" evidence="1">
    <location>
        <begin position="76"/>
        <end position="100"/>
    </location>
</feature>
<keyword evidence="1" id="KW-0812">Transmembrane</keyword>
<proteinExistence type="predicted"/>
<dbReference type="OrthoDB" id="9887664at2"/>
<accession>A0A318XJ01</accession>
<dbReference type="AlphaFoldDB" id="A0A318XJ01"/>
<name>A0A318XJ01_9FIRM</name>
<evidence type="ECO:0000313" key="3">
    <source>
        <dbReference type="Proteomes" id="UP000248132"/>
    </source>
</evidence>
<organism evidence="2 3">
    <name type="scientific">Ruminiclostridium sufflavum DSM 19573</name>
    <dbReference type="NCBI Taxonomy" id="1121337"/>
    <lineage>
        <taxon>Bacteria</taxon>
        <taxon>Bacillati</taxon>
        <taxon>Bacillota</taxon>
        <taxon>Clostridia</taxon>
        <taxon>Eubacteriales</taxon>
        <taxon>Oscillospiraceae</taxon>
        <taxon>Ruminiclostridium</taxon>
    </lineage>
</organism>
<comment type="caution">
    <text evidence="2">The sequence shown here is derived from an EMBL/GenBank/DDBJ whole genome shotgun (WGS) entry which is preliminary data.</text>
</comment>
<protein>
    <submittedName>
        <fullName evidence="2">Uncharacterized protein</fullName>
    </submittedName>
</protein>
<keyword evidence="3" id="KW-1185">Reference proteome</keyword>
<dbReference type="RefSeq" id="WP_110463036.1">
    <property type="nucleotide sequence ID" value="NZ_QKMR01000021.1"/>
</dbReference>
<keyword evidence="1" id="KW-0472">Membrane</keyword>
<gene>
    <name evidence="2" type="ORF">LY28_03065</name>
</gene>
<dbReference type="Proteomes" id="UP000248132">
    <property type="component" value="Unassembled WGS sequence"/>
</dbReference>
<sequence length="158" mass="18034">MGNCFICKKETDNLASVYVGNYEASSIGNISKINYEKASQPLCTDCISKHTAHDFSGVWFFIGMQLLWFKVAGDGIFSVLGAFCAIVAAVSLFRLAVLLIRRYYQRCKPGRKIPKIFYRREDISEQASVMLKAKVKDYYTSRGMRILTETEYKRSHKT</sequence>
<evidence type="ECO:0000256" key="1">
    <source>
        <dbReference type="SAM" id="Phobius"/>
    </source>
</evidence>
<dbReference type="EMBL" id="QKMR01000021">
    <property type="protein sequence ID" value="PYG85911.1"/>
    <property type="molecule type" value="Genomic_DNA"/>
</dbReference>
<keyword evidence="1" id="KW-1133">Transmembrane helix</keyword>
<evidence type="ECO:0000313" key="2">
    <source>
        <dbReference type="EMBL" id="PYG85911.1"/>
    </source>
</evidence>
<reference evidence="2 3" key="1">
    <citation type="submission" date="2018-06" db="EMBL/GenBank/DDBJ databases">
        <title>Genomic Encyclopedia of Type Strains, Phase I: the one thousand microbial genomes (KMG-I) project.</title>
        <authorList>
            <person name="Kyrpides N."/>
        </authorList>
    </citation>
    <scope>NUCLEOTIDE SEQUENCE [LARGE SCALE GENOMIC DNA]</scope>
    <source>
        <strain evidence="2 3">DSM 19573</strain>
    </source>
</reference>